<evidence type="ECO:0000313" key="3">
    <source>
        <dbReference type="Proteomes" id="UP000887159"/>
    </source>
</evidence>
<name>A0A8X6SB62_TRICX</name>
<dbReference type="Pfam" id="PF00665">
    <property type="entry name" value="rve"/>
    <property type="match status" value="1"/>
</dbReference>
<comment type="caution">
    <text evidence="2">The sequence shown here is derived from an EMBL/GenBank/DDBJ whole genome shotgun (WGS) entry which is preliminary data.</text>
</comment>
<dbReference type="GO" id="GO:0003676">
    <property type="term" value="F:nucleic acid binding"/>
    <property type="evidence" value="ECO:0007669"/>
    <property type="project" value="InterPro"/>
</dbReference>
<dbReference type="InterPro" id="IPR001584">
    <property type="entry name" value="Integrase_cat-core"/>
</dbReference>
<sequence length="105" mass="11947">MIDRFSKWPEAQPLKDITAETVAEAFFSSWVSRFGTPAILTTDRGRQFESSLFKALSKLLGVQKCRTTGYHPQANGMIEELHRPLKSAIKCHATERWTEVLLSSY</sequence>
<proteinExistence type="predicted"/>
<protein>
    <submittedName>
        <fullName evidence="2">Integrase catalytic domain-containing protein</fullName>
    </submittedName>
</protein>
<feature type="domain" description="Integrase catalytic" evidence="1">
    <location>
        <begin position="1"/>
        <end position="105"/>
    </location>
</feature>
<accession>A0A8X6SB62</accession>
<keyword evidence="3" id="KW-1185">Reference proteome</keyword>
<dbReference type="PANTHER" id="PTHR38681:SF1">
    <property type="entry name" value="RETROVIRUS-RELATED POL POLYPROTEIN FROM TRANSPOSON 412-LIKE PROTEIN"/>
    <property type="match status" value="1"/>
</dbReference>
<dbReference type="InterPro" id="IPR036397">
    <property type="entry name" value="RNaseH_sf"/>
</dbReference>
<dbReference type="AlphaFoldDB" id="A0A8X6SB62"/>
<evidence type="ECO:0000313" key="2">
    <source>
        <dbReference type="EMBL" id="GFY09911.1"/>
    </source>
</evidence>
<dbReference type="EMBL" id="BMAU01021292">
    <property type="protein sequence ID" value="GFY09911.1"/>
    <property type="molecule type" value="Genomic_DNA"/>
</dbReference>
<evidence type="ECO:0000259" key="1">
    <source>
        <dbReference type="PROSITE" id="PS50994"/>
    </source>
</evidence>
<dbReference type="GO" id="GO:0015074">
    <property type="term" value="P:DNA integration"/>
    <property type="evidence" value="ECO:0007669"/>
    <property type="project" value="InterPro"/>
</dbReference>
<organism evidence="2 3">
    <name type="scientific">Trichonephila clavipes</name>
    <name type="common">Golden silk orbweaver</name>
    <name type="synonym">Nephila clavipes</name>
    <dbReference type="NCBI Taxonomy" id="2585209"/>
    <lineage>
        <taxon>Eukaryota</taxon>
        <taxon>Metazoa</taxon>
        <taxon>Ecdysozoa</taxon>
        <taxon>Arthropoda</taxon>
        <taxon>Chelicerata</taxon>
        <taxon>Arachnida</taxon>
        <taxon>Araneae</taxon>
        <taxon>Araneomorphae</taxon>
        <taxon>Entelegynae</taxon>
        <taxon>Araneoidea</taxon>
        <taxon>Nephilidae</taxon>
        <taxon>Trichonephila</taxon>
    </lineage>
</organism>
<dbReference type="Proteomes" id="UP000887159">
    <property type="component" value="Unassembled WGS sequence"/>
</dbReference>
<dbReference type="PROSITE" id="PS50994">
    <property type="entry name" value="INTEGRASE"/>
    <property type="match status" value="1"/>
</dbReference>
<dbReference type="SUPFAM" id="SSF53098">
    <property type="entry name" value="Ribonuclease H-like"/>
    <property type="match status" value="1"/>
</dbReference>
<gene>
    <name evidence="2" type="ORF">TNCV_3698731</name>
</gene>
<reference evidence="2" key="1">
    <citation type="submission" date="2020-08" db="EMBL/GenBank/DDBJ databases">
        <title>Multicomponent nature underlies the extraordinary mechanical properties of spider dragline silk.</title>
        <authorList>
            <person name="Kono N."/>
            <person name="Nakamura H."/>
            <person name="Mori M."/>
            <person name="Yoshida Y."/>
            <person name="Ohtoshi R."/>
            <person name="Malay A.D."/>
            <person name="Moran D.A.P."/>
            <person name="Tomita M."/>
            <person name="Numata K."/>
            <person name="Arakawa K."/>
        </authorList>
    </citation>
    <scope>NUCLEOTIDE SEQUENCE</scope>
</reference>
<dbReference type="InterPro" id="IPR012337">
    <property type="entry name" value="RNaseH-like_sf"/>
</dbReference>
<dbReference type="PANTHER" id="PTHR38681">
    <property type="entry name" value="RETROVIRUS-RELATED POL POLYPROTEIN FROM TRANSPOSON 412-LIKE PROTEIN-RELATED"/>
    <property type="match status" value="1"/>
</dbReference>
<dbReference type="Gene3D" id="3.30.420.10">
    <property type="entry name" value="Ribonuclease H-like superfamily/Ribonuclease H"/>
    <property type="match status" value="1"/>
</dbReference>